<dbReference type="EMBL" id="HG994355">
    <property type="protein sequence ID" value="CAF2148367.1"/>
    <property type="molecule type" value="Genomic_DNA"/>
</dbReference>
<organism evidence="2">
    <name type="scientific">Brassica napus</name>
    <name type="common">Rape</name>
    <dbReference type="NCBI Taxonomy" id="3708"/>
    <lineage>
        <taxon>Eukaryota</taxon>
        <taxon>Viridiplantae</taxon>
        <taxon>Streptophyta</taxon>
        <taxon>Embryophyta</taxon>
        <taxon>Tracheophyta</taxon>
        <taxon>Spermatophyta</taxon>
        <taxon>Magnoliopsida</taxon>
        <taxon>eudicotyledons</taxon>
        <taxon>Gunneridae</taxon>
        <taxon>Pentapetalae</taxon>
        <taxon>rosids</taxon>
        <taxon>malvids</taxon>
        <taxon>Brassicales</taxon>
        <taxon>Brassicaceae</taxon>
        <taxon>Brassiceae</taxon>
        <taxon>Brassica</taxon>
    </lineage>
</organism>
<evidence type="ECO:0000313" key="2">
    <source>
        <dbReference type="EMBL" id="CAF2148367.1"/>
    </source>
</evidence>
<name>A0A816XLY9_BRANA</name>
<reference evidence="2" key="1">
    <citation type="submission" date="2021-01" db="EMBL/GenBank/DDBJ databases">
        <authorList>
            <consortium name="Genoscope - CEA"/>
            <person name="William W."/>
        </authorList>
    </citation>
    <scope>NUCLEOTIDE SEQUENCE</scope>
</reference>
<dbReference type="Proteomes" id="UP001295469">
    <property type="component" value="Chromosome A01"/>
</dbReference>
<dbReference type="AlphaFoldDB" id="A0A816XLY9"/>
<evidence type="ECO:0000256" key="1">
    <source>
        <dbReference type="SAM" id="MobiDB-lite"/>
    </source>
</evidence>
<gene>
    <name evidence="2" type="ORF">DARMORV10_A01P10200.1</name>
</gene>
<sequence>MKGSEDIMGRRTVAGKFTCAYEFVAPFPVLISSDGLMKKTYRLKILSQKHCRGAAAREKTQVTRTTTKRIKNKAQSSTAQTSRIKSFGQGLRILQEEAVEERLDETPEV</sequence>
<protein>
    <submittedName>
        <fullName evidence="2">(rape) hypothetical protein</fullName>
    </submittedName>
</protein>
<accession>A0A816XLY9</accession>
<feature type="region of interest" description="Disordered" evidence="1">
    <location>
        <begin position="56"/>
        <end position="81"/>
    </location>
</feature>
<proteinExistence type="predicted"/>